<dbReference type="AlphaFoldDB" id="A0A9P5XXB3"/>
<evidence type="ECO:0000313" key="2">
    <source>
        <dbReference type="EMBL" id="KAF9457400.1"/>
    </source>
</evidence>
<comment type="caution">
    <text evidence="2">The sequence shown here is derived from an EMBL/GenBank/DDBJ whole genome shotgun (WGS) entry which is preliminary data.</text>
</comment>
<feature type="region of interest" description="Disordered" evidence="1">
    <location>
        <begin position="17"/>
        <end position="53"/>
    </location>
</feature>
<dbReference type="Proteomes" id="UP000807353">
    <property type="component" value="Unassembled WGS sequence"/>
</dbReference>
<evidence type="ECO:0000256" key="1">
    <source>
        <dbReference type="SAM" id="MobiDB-lite"/>
    </source>
</evidence>
<evidence type="ECO:0000313" key="3">
    <source>
        <dbReference type="Proteomes" id="UP000807353"/>
    </source>
</evidence>
<keyword evidence="3" id="KW-1185">Reference proteome</keyword>
<protein>
    <submittedName>
        <fullName evidence="2">Uncharacterized protein</fullName>
    </submittedName>
</protein>
<dbReference type="EMBL" id="MU150373">
    <property type="protein sequence ID" value="KAF9457400.1"/>
    <property type="molecule type" value="Genomic_DNA"/>
</dbReference>
<accession>A0A9P5XXB3</accession>
<feature type="region of interest" description="Disordered" evidence="1">
    <location>
        <begin position="206"/>
        <end position="246"/>
    </location>
</feature>
<gene>
    <name evidence="2" type="ORF">BDZ94DRAFT_1301941</name>
</gene>
<proteinExistence type="predicted"/>
<feature type="compositionally biased region" description="Basic and acidic residues" evidence="1">
    <location>
        <begin position="32"/>
        <end position="48"/>
    </location>
</feature>
<sequence length="246" mass="28528">MFLFSIFRTRACRACNGPHKTSQNYPPVPRPSEGRHTVNERSLAEEKGTGGQYNQAKNELQQLRAENAILQRISSKYMVEIRGFIKEREKLEERNSTLQDENKMLLQEQEVKDIRIVWLSREWSTARALRLKLHRENQQLLQELKNTDEKVRNKITRELRKKTTFQVLVNARRVRLRQKHKLGNIGIETSRSEELSASDIIDISEDLDLEAGPNPDDLSHTPLPIDPPSPTNKPSIFPQPSSPWVF</sequence>
<reference evidence="2" key="1">
    <citation type="submission" date="2020-11" db="EMBL/GenBank/DDBJ databases">
        <authorList>
            <consortium name="DOE Joint Genome Institute"/>
            <person name="Ahrendt S."/>
            <person name="Riley R."/>
            <person name="Andreopoulos W."/>
            <person name="Labutti K."/>
            <person name="Pangilinan J."/>
            <person name="Ruiz-Duenas F.J."/>
            <person name="Barrasa J.M."/>
            <person name="Sanchez-Garcia M."/>
            <person name="Camarero S."/>
            <person name="Miyauchi S."/>
            <person name="Serrano A."/>
            <person name="Linde D."/>
            <person name="Babiker R."/>
            <person name="Drula E."/>
            <person name="Ayuso-Fernandez I."/>
            <person name="Pacheco R."/>
            <person name="Padilla G."/>
            <person name="Ferreira P."/>
            <person name="Barriuso J."/>
            <person name="Kellner H."/>
            <person name="Castanera R."/>
            <person name="Alfaro M."/>
            <person name="Ramirez L."/>
            <person name="Pisabarro A.G."/>
            <person name="Kuo A."/>
            <person name="Tritt A."/>
            <person name="Lipzen A."/>
            <person name="He G."/>
            <person name="Yan M."/>
            <person name="Ng V."/>
            <person name="Cullen D."/>
            <person name="Martin F."/>
            <person name="Rosso M.-N."/>
            <person name="Henrissat B."/>
            <person name="Hibbett D."/>
            <person name="Martinez A.T."/>
            <person name="Grigoriev I.V."/>
        </authorList>
    </citation>
    <scope>NUCLEOTIDE SEQUENCE</scope>
    <source>
        <strain evidence="2">CBS 247.69</strain>
    </source>
</reference>
<organism evidence="2 3">
    <name type="scientific">Collybia nuda</name>
    <dbReference type="NCBI Taxonomy" id="64659"/>
    <lineage>
        <taxon>Eukaryota</taxon>
        <taxon>Fungi</taxon>
        <taxon>Dikarya</taxon>
        <taxon>Basidiomycota</taxon>
        <taxon>Agaricomycotina</taxon>
        <taxon>Agaricomycetes</taxon>
        <taxon>Agaricomycetidae</taxon>
        <taxon>Agaricales</taxon>
        <taxon>Tricholomatineae</taxon>
        <taxon>Clitocybaceae</taxon>
        <taxon>Collybia</taxon>
    </lineage>
</organism>
<name>A0A9P5XXB3_9AGAR</name>